<dbReference type="Proteomes" id="UP000251197">
    <property type="component" value="Unassembled WGS sequence"/>
</dbReference>
<dbReference type="InterPro" id="IPR015421">
    <property type="entry name" value="PyrdxlP-dep_Trfase_major"/>
</dbReference>
<evidence type="ECO:0000256" key="2">
    <source>
        <dbReference type="ARBA" id="ARBA00022490"/>
    </source>
</evidence>
<proteinExistence type="inferred from homology"/>
<dbReference type="PANTHER" id="PTHR32328">
    <property type="entry name" value="L-SERYL-TRNA(SEC) SELENIUM TRANSFERASE"/>
    <property type="match status" value="1"/>
</dbReference>
<comment type="caution">
    <text evidence="8">Lacks conserved residue(s) required for the propagation of feature annotation.</text>
</comment>
<keyword evidence="2 8" id="KW-0963">Cytoplasm</keyword>
<dbReference type="GO" id="GO:0004125">
    <property type="term" value="F:L-seryl-tRNA(Sec) selenium transferase activity"/>
    <property type="evidence" value="ECO:0007669"/>
    <property type="project" value="UniProtKB-UniRule"/>
</dbReference>
<dbReference type="PANTHER" id="PTHR32328:SF0">
    <property type="entry name" value="L-SERYL-TRNA(SEC) SELENIUM TRANSFERASE"/>
    <property type="match status" value="1"/>
</dbReference>
<accession>A0A2X2T038</accession>
<dbReference type="UniPathway" id="UPA00906">
    <property type="reaction ID" value="UER00896"/>
</dbReference>
<keyword evidence="6 8" id="KW-0711">Selenium</keyword>
<dbReference type="HAMAP" id="MF_00423">
    <property type="entry name" value="SelA"/>
    <property type="match status" value="1"/>
</dbReference>
<comment type="cofactor">
    <cofactor evidence="1 8">
        <name>pyridoxal 5'-phosphate</name>
        <dbReference type="ChEBI" id="CHEBI:597326"/>
    </cofactor>
</comment>
<evidence type="ECO:0000313" key="10">
    <source>
        <dbReference type="Proteomes" id="UP000251197"/>
    </source>
</evidence>
<evidence type="ECO:0000256" key="7">
    <source>
        <dbReference type="ARBA" id="ARBA00044507"/>
    </source>
</evidence>
<dbReference type="GO" id="GO:0001514">
    <property type="term" value="P:selenocysteine incorporation"/>
    <property type="evidence" value="ECO:0007669"/>
    <property type="project" value="UniProtKB-UniRule"/>
</dbReference>
<evidence type="ECO:0000256" key="4">
    <source>
        <dbReference type="ARBA" id="ARBA00022898"/>
    </source>
</evidence>
<dbReference type="GO" id="GO:0001717">
    <property type="term" value="P:conversion of seryl-tRNAsec to selenocys-tRNAsec"/>
    <property type="evidence" value="ECO:0007669"/>
    <property type="project" value="UniProtKB-UniRule"/>
</dbReference>
<dbReference type="STRING" id="158822.LH23_04420"/>
<dbReference type="Pfam" id="PF03841">
    <property type="entry name" value="SelA"/>
    <property type="match status" value="1"/>
</dbReference>
<dbReference type="GO" id="GO:0005737">
    <property type="term" value="C:cytoplasm"/>
    <property type="evidence" value="ECO:0007669"/>
    <property type="project" value="UniProtKB-SubCell"/>
</dbReference>
<evidence type="ECO:0000313" key="9">
    <source>
        <dbReference type="EMBL" id="SQA98832.1"/>
    </source>
</evidence>
<evidence type="ECO:0000256" key="1">
    <source>
        <dbReference type="ARBA" id="ARBA00001933"/>
    </source>
</evidence>
<sequence length="153" mass="16527">MRSAVTLEYSLDDAGRGHRDRAIADLLCELTGAEDACIVNNNAAAVLLMLAACADGGEVVVSRGELVEIGGAFRIPDVMRQAGCTLVEVGTTNRTHLKDYLAAANENTSLLMKVHTSNYHIEASPKRSARPSWLRRATNSICRSSPTWAAARW</sequence>
<evidence type="ECO:0000256" key="3">
    <source>
        <dbReference type="ARBA" id="ARBA00022679"/>
    </source>
</evidence>
<dbReference type="InterPro" id="IPR018319">
    <property type="entry name" value="SelA-like"/>
</dbReference>
<dbReference type="EMBL" id="UAVU01000003">
    <property type="protein sequence ID" value="SQA98832.1"/>
    <property type="molecule type" value="Genomic_DNA"/>
</dbReference>
<dbReference type="SUPFAM" id="SSF53383">
    <property type="entry name" value="PLP-dependent transferases"/>
    <property type="match status" value="1"/>
</dbReference>
<reference evidence="9 10" key="1">
    <citation type="submission" date="2018-06" db="EMBL/GenBank/DDBJ databases">
        <authorList>
            <consortium name="Pathogen Informatics"/>
            <person name="Doyle S."/>
        </authorList>
    </citation>
    <scope>NUCLEOTIDE SEQUENCE [LARGE SCALE GENOMIC DNA]</scope>
    <source>
        <strain evidence="9 10">NCTC12120</strain>
    </source>
</reference>
<comment type="subunit">
    <text evidence="8">Homodecamer; pentamer of dimers. Binds only one seryl-tRNA(Sec) per dimer.</text>
</comment>
<dbReference type="EC" id="2.9.1.1" evidence="8"/>
<name>A0A2X2T038_9ENTR</name>
<keyword evidence="5 8" id="KW-0648">Protein biosynthesis</keyword>
<comment type="pathway">
    <text evidence="8">Aminoacyl-tRNA biosynthesis; selenocysteinyl-tRNA(Sec) biosynthesis; selenocysteinyl-tRNA(Sec) from L-seryl-tRNA(Sec) (bacterial route): step 1/1.</text>
</comment>
<dbReference type="AlphaFoldDB" id="A0A2X2T038"/>
<comment type="catalytic activity">
    <reaction evidence="8">
        <text>L-seryl-tRNA(Sec) + selenophosphate + H(+) = L-selenocysteinyl-tRNA(Sec) + phosphate</text>
        <dbReference type="Rhea" id="RHEA:22728"/>
        <dbReference type="Rhea" id="RHEA-COMP:9742"/>
        <dbReference type="Rhea" id="RHEA-COMP:9743"/>
        <dbReference type="ChEBI" id="CHEBI:15378"/>
        <dbReference type="ChEBI" id="CHEBI:16144"/>
        <dbReference type="ChEBI" id="CHEBI:43474"/>
        <dbReference type="ChEBI" id="CHEBI:78533"/>
        <dbReference type="ChEBI" id="CHEBI:78573"/>
        <dbReference type="EC" id="2.9.1.1"/>
    </reaction>
</comment>
<dbReference type="InterPro" id="IPR004534">
    <property type="entry name" value="SelA_trans"/>
</dbReference>
<evidence type="ECO:0000256" key="5">
    <source>
        <dbReference type="ARBA" id="ARBA00022917"/>
    </source>
</evidence>
<comment type="similarity">
    <text evidence="7 8">Belongs to the SelA family.</text>
</comment>
<dbReference type="InterPro" id="IPR015424">
    <property type="entry name" value="PyrdxlP-dep_Trfase"/>
</dbReference>
<protein>
    <recommendedName>
        <fullName evidence="8">L-seryl-tRNA(Sec) selenium transferase</fullName>
        <ecNumber evidence="8">2.9.1.1</ecNumber>
    </recommendedName>
    <alternativeName>
        <fullName evidence="8">Selenocysteine synthase</fullName>
        <shortName evidence="8">Sec synthase</shortName>
    </alternativeName>
    <alternativeName>
        <fullName evidence="8">Selenocysteinyl-tRNA(Sec) synthase</fullName>
    </alternativeName>
</protein>
<comment type="subcellular location">
    <subcellularLocation>
        <location evidence="8">Cytoplasm</location>
    </subcellularLocation>
</comment>
<keyword evidence="3 8" id="KW-0808">Transferase</keyword>
<gene>
    <name evidence="9" type="primary">selA_4</name>
    <name evidence="8" type="synonym">selA</name>
    <name evidence="9" type="ORF">NCTC12120_02731</name>
</gene>
<keyword evidence="4 8" id="KW-0663">Pyridoxal phosphate</keyword>
<dbReference type="Gene3D" id="3.40.640.10">
    <property type="entry name" value="Type I PLP-dependent aspartate aminotransferase-like (Major domain)"/>
    <property type="match status" value="1"/>
</dbReference>
<evidence type="ECO:0000256" key="8">
    <source>
        <dbReference type="HAMAP-Rule" id="MF_00423"/>
    </source>
</evidence>
<evidence type="ECO:0000256" key="6">
    <source>
        <dbReference type="ARBA" id="ARBA00023266"/>
    </source>
</evidence>
<comment type="function">
    <text evidence="8">Converts seryl-tRNA(Sec) to selenocysteinyl-tRNA(Sec) required for selenoprotein biosynthesis.</text>
</comment>
<organism evidence="9 10">
    <name type="scientific">Cedecea neteri</name>
    <dbReference type="NCBI Taxonomy" id="158822"/>
    <lineage>
        <taxon>Bacteria</taxon>
        <taxon>Pseudomonadati</taxon>
        <taxon>Pseudomonadota</taxon>
        <taxon>Gammaproteobacteria</taxon>
        <taxon>Enterobacterales</taxon>
        <taxon>Enterobacteriaceae</taxon>
        <taxon>Cedecea</taxon>
    </lineage>
</organism>